<evidence type="ECO:0000313" key="1">
    <source>
        <dbReference type="EMBL" id="KYG07424.1"/>
    </source>
</evidence>
<dbReference type="AlphaFoldDB" id="A0A150TRZ0"/>
<protein>
    <submittedName>
        <fullName evidence="1">Uncharacterized protein</fullName>
    </submittedName>
</protein>
<dbReference type="EMBL" id="JEME01001344">
    <property type="protein sequence ID" value="KYG07424.1"/>
    <property type="molecule type" value="Genomic_DNA"/>
</dbReference>
<proteinExistence type="predicted"/>
<organism evidence="1 2">
    <name type="scientific">Sorangium cellulosum</name>
    <name type="common">Polyangium cellulosum</name>
    <dbReference type="NCBI Taxonomy" id="56"/>
    <lineage>
        <taxon>Bacteria</taxon>
        <taxon>Pseudomonadati</taxon>
        <taxon>Myxococcota</taxon>
        <taxon>Polyangia</taxon>
        <taxon>Polyangiales</taxon>
        <taxon>Polyangiaceae</taxon>
        <taxon>Sorangium</taxon>
    </lineage>
</organism>
<sequence length="71" mass="7735">MDDNDDDRLSVSLTVRVTPEERDGLKWLAEQRAAELKKHGIRVKATTSLAAREAIQFTLKAKGWPGAASGG</sequence>
<comment type="caution">
    <text evidence="1">The sequence shown here is derived from an EMBL/GenBank/DDBJ whole genome shotgun (WGS) entry which is preliminary data.</text>
</comment>
<evidence type="ECO:0000313" key="2">
    <source>
        <dbReference type="Proteomes" id="UP000075502"/>
    </source>
</evidence>
<gene>
    <name evidence="1" type="ORF">BE21_02500</name>
</gene>
<name>A0A150TRZ0_SORCE</name>
<dbReference type="Proteomes" id="UP000075502">
    <property type="component" value="Unassembled WGS sequence"/>
</dbReference>
<accession>A0A150TRZ0</accession>
<reference evidence="1 2" key="1">
    <citation type="submission" date="2014-02" db="EMBL/GenBank/DDBJ databases">
        <title>The small core and large imbalanced accessory genome model reveals a collaborative survival strategy of Sorangium cellulosum strains in nature.</title>
        <authorList>
            <person name="Han K."/>
            <person name="Peng R."/>
            <person name="Blom J."/>
            <person name="Li Y.-Z."/>
        </authorList>
    </citation>
    <scope>NUCLEOTIDE SEQUENCE [LARGE SCALE GENOMIC DNA]</scope>
    <source>
        <strain evidence="1 2">So0007-03</strain>
    </source>
</reference>